<reference evidence="9" key="1">
    <citation type="submission" date="2021-03" db="EMBL/GenBank/DDBJ databases">
        <authorList>
            <person name="Bekaert M."/>
        </authorList>
    </citation>
    <scope>NUCLEOTIDE SEQUENCE</scope>
</reference>
<dbReference type="InterPro" id="IPR043128">
    <property type="entry name" value="Rev_trsase/Diguanyl_cyclase"/>
</dbReference>
<keyword evidence="1" id="KW-0645">Protease</keyword>
<name>A0A8S3RB93_MYTED</name>
<dbReference type="InterPro" id="IPR043502">
    <property type="entry name" value="DNA/RNA_pol_sf"/>
</dbReference>
<gene>
    <name evidence="9" type="ORF">MEDL_20946</name>
</gene>
<dbReference type="SUPFAM" id="SSF50630">
    <property type="entry name" value="Acid proteases"/>
    <property type="match status" value="1"/>
</dbReference>
<dbReference type="Gene3D" id="3.10.10.10">
    <property type="entry name" value="HIV Type 1 Reverse Transcriptase, subunit A, domain 1"/>
    <property type="match status" value="1"/>
</dbReference>
<dbReference type="SUPFAM" id="SSF56672">
    <property type="entry name" value="DNA/RNA polymerases"/>
    <property type="match status" value="1"/>
</dbReference>
<dbReference type="CDD" id="cd01647">
    <property type="entry name" value="RT_LTR"/>
    <property type="match status" value="1"/>
</dbReference>
<dbReference type="GO" id="GO:0008233">
    <property type="term" value="F:peptidase activity"/>
    <property type="evidence" value="ECO:0007669"/>
    <property type="project" value="UniProtKB-KW"/>
</dbReference>
<comment type="caution">
    <text evidence="9">The sequence shown here is derived from an EMBL/GenBank/DDBJ whole genome shotgun (WGS) entry which is preliminary data.</text>
</comment>
<proteinExistence type="predicted"/>
<organism evidence="9 10">
    <name type="scientific">Mytilus edulis</name>
    <name type="common">Blue mussel</name>
    <dbReference type="NCBI Taxonomy" id="6550"/>
    <lineage>
        <taxon>Eukaryota</taxon>
        <taxon>Metazoa</taxon>
        <taxon>Spiralia</taxon>
        <taxon>Lophotrochozoa</taxon>
        <taxon>Mollusca</taxon>
        <taxon>Bivalvia</taxon>
        <taxon>Autobranchia</taxon>
        <taxon>Pteriomorphia</taxon>
        <taxon>Mytilida</taxon>
        <taxon>Mytiloidea</taxon>
        <taxon>Mytilidae</taxon>
        <taxon>Mytilinae</taxon>
        <taxon>Mytilus</taxon>
    </lineage>
</organism>
<keyword evidence="7" id="KW-0695">RNA-directed DNA polymerase</keyword>
<dbReference type="GO" id="GO:0006508">
    <property type="term" value="P:proteolysis"/>
    <property type="evidence" value="ECO:0007669"/>
    <property type="project" value="UniProtKB-KW"/>
</dbReference>
<dbReference type="Gene3D" id="3.30.70.270">
    <property type="match status" value="2"/>
</dbReference>
<evidence type="ECO:0000256" key="5">
    <source>
        <dbReference type="ARBA" id="ARBA00022759"/>
    </source>
</evidence>
<sequence length="914" mass="103993">MCREETHDEHENGQNIYFVDVNESSEFSIVDEELKEPQIKMYDDHNVLTHQVEKCMAETQPEMAHIEVLDHIPSIKIEKCMAETQPEMAHIEVLDHIPSIKIENCTAETQPKMDHIEVLDHTPSTISHDFVEEKQFILVELGPPIELENTAEIVNTAEPSIEIKEEIILPRDLEDIDIFEIFEDSEMQGLFRTEEPILKPVFKIEKKSRQDGIYIDGMINDVPTIFTVDTGAARTVISEELYFRIPEEVRPPLVQSHSLIGADGNPLRELGTADFGVRLGNFSFNMELVVAHIADSVLLELDILVMGKKGPAEIRLADQVLYWNEQNIPFKFIGEFSKVRKVVAADSTVVPGYSELILETYIEKTDLDGWLSHQEFLIEPSDDFMEQSSLIISTCLVDLARHVTGTVRLMNPLMNEVTIHQNTVIGTAHLNEFQIIPLMNIEDTSENKTSRYSSVRRLPLYQPENTPLESKIPEVEGSVPRMRPEPKPNFGTSYGEPDEAPNIPPHLLEVFEKAQSGRTKDEIVEIASLLHDFEDIFSKNEDDIGLTHLIEHSIDTGTAKPVKQPPRRVPLAFADKEREIVQQMERQGIIRKSTSPWGSPLCLVLKKSSTNTIKVRPTIDFRAVNKLCQDDAFPLPRIQDCLDTIAGSTLFTCVDLLSGYHQVPVKESDIPKTAFVTKYGLYEFTRMPMGLKSSAQTFQRLMELVLQGLQWSICLIYLDDVIIFGKNFVEHMGRLRLVLHRIREAGLKLKPEKCQFLQTEVKFLGHVVSGDGVRPNPDNLMKVRQWDAPQSVTQVRQFLGLASYYRRPGTKHGNADGLSRCPQEQCLCSENDTLESLKCGPCNKCVKRSREMESTLIANNPKFIVPIRAVTRSETANLEKKYWTKWKEKYNSSHLTQYQEDDADIRPILDGLKK</sequence>
<evidence type="ECO:0000256" key="3">
    <source>
        <dbReference type="ARBA" id="ARBA00022695"/>
    </source>
</evidence>
<feature type="domain" description="Reverse transcriptase" evidence="8">
    <location>
        <begin position="585"/>
        <end position="768"/>
    </location>
</feature>
<dbReference type="OrthoDB" id="4369127at2759"/>
<keyword evidence="6" id="KW-0378">Hydrolase</keyword>
<dbReference type="InterPro" id="IPR000477">
    <property type="entry name" value="RT_dom"/>
</dbReference>
<keyword evidence="3" id="KW-0548">Nucleotidyltransferase</keyword>
<evidence type="ECO:0000256" key="7">
    <source>
        <dbReference type="ARBA" id="ARBA00022918"/>
    </source>
</evidence>
<dbReference type="InterPro" id="IPR050951">
    <property type="entry name" value="Retrovirus_Pol_polyprotein"/>
</dbReference>
<dbReference type="GO" id="GO:0003964">
    <property type="term" value="F:RNA-directed DNA polymerase activity"/>
    <property type="evidence" value="ECO:0007669"/>
    <property type="project" value="UniProtKB-KW"/>
</dbReference>
<evidence type="ECO:0000313" key="10">
    <source>
        <dbReference type="Proteomes" id="UP000683360"/>
    </source>
</evidence>
<dbReference type="Proteomes" id="UP000683360">
    <property type="component" value="Unassembled WGS sequence"/>
</dbReference>
<keyword evidence="5" id="KW-0255">Endonuclease</keyword>
<dbReference type="Gene3D" id="2.40.70.10">
    <property type="entry name" value="Acid Proteases"/>
    <property type="match status" value="1"/>
</dbReference>
<dbReference type="GO" id="GO:0004519">
    <property type="term" value="F:endonuclease activity"/>
    <property type="evidence" value="ECO:0007669"/>
    <property type="project" value="UniProtKB-KW"/>
</dbReference>
<dbReference type="Pfam" id="PF00078">
    <property type="entry name" value="RVT_1"/>
    <property type="match status" value="1"/>
</dbReference>
<keyword evidence="4" id="KW-0540">Nuclease</keyword>
<keyword evidence="10" id="KW-1185">Reference proteome</keyword>
<dbReference type="PANTHER" id="PTHR37984:SF5">
    <property type="entry name" value="PROTEIN NYNRIN-LIKE"/>
    <property type="match status" value="1"/>
</dbReference>
<keyword evidence="2" id="KW-0808">Transferase</keyword>
<dbReference type="PANTHER" id="PTHR37984">
    <property type="entry name" value="PROTEIN CBG26694"/>
    <property type="match status" value="1"/>
</dbReference>
<dbReference type="InterPro" id="IPR021109">
    <property type="entry name" value="Peptidase_aspartic_dom_sf"/>
</dbReference>
<evidence type="ECO:0000259" key="8">
    <source>
        <dbReference type="PROSITE" id="PS50878"/>
    </source>
</evidence>
<dbReference type="Pfam" id="PF13650">
    <property type="entry name" value="Asp_protease_2"/>
    <property type="match status" value="1"/>
</dbReference>
<dbReference type="FunFam" id="3.10.10.10:FF:000007">
    <property type="entry name" value="Retrovirus-related Pol polyprotein from transposon 17.6-like Protein"/>
    <property type="match status" value="1"/>
</dbReference>
<evidence type="ECO:0000256" key="1">
    <source>
        <dbReference type="ARBA" id="ARBA00022670"/>
    </source>
</evidence>
<dbReference type="AlphaFoldDB" id="A0A8S3RB93"/>
<evidence type="ECO:0000256" key="4">
    <source>
        <dbReference type="ARBA" id="ARBA00022722"/>
    </source>
</evidence>
<accession>A0A8S3RB93</accession>
<evidence type="ECO:0000256" key="2">
    <source>
        <dbReference type="ARBA" id="ARBA00022679"/>
    </source>
</evidence>
<dbReference type="EMBL" id="CAJPWZ010001056">
    <property type="protein sequence ID" value="CAG2206623.1"/>
    <property type="molecule type" value="Genomic_DNA"/>
</dbReference>
<evidence type="ECO:0000256" key="6">
    <source>
        <dbReference type="ARBA" id="ARBA00022801"/>
    </source>
</evidence>
<dbReference type="PROSITE" id="PS50878">
    <property type="entry name" value="RT_POL"/>
    <property type="match status" value="1"/>
</dbReference>
<evidence type="ECO:0000313" key="9">
    <source>
        <dbReference type="EMBL" id="CAG2206623.1"/>
    </source>
</evidence>
<protein>
    <recommendedName>
        <fullName evidence="8">Reverse transcriptase domain-containing protein</fullName>
    </recommendedName>
</protein>